<dbReference type="InterPro" id="IPR036028">
    <property type="entry name" value="SH3-like_dom_sf"/>
</dbReference>
<feature type="region of interest" description="Disordered" evidence="3">
    <location>
        <begin position="1"/>
        <end position="21"/>
    </location>
</feature>
<evidence type="ECO:0000313" key="5">
    <source>
        <dbReference type="EMBL" id="VEL09426.1"/>
    </source>
</evidence>
<dbReference type="InterPro" id="IPR001452">
    <property type="entry name" value="SH3_domain"/>
</dbReference>
<evidence type="ECO:0000259" key="4">
    <source>
        <dbReference type="PROSITE" id="PS50002"/>
    </source>
</evidence>
<sequence>VVSIASAPVQPTPHTGPPPPINTVIPVAQVIPINSLGSDRLTFTSPDLPWLPESVVKAIEVNCGPPIRTSMLPVMPTGEDLASIPHGMALCDFDSGIQGDLVLKTGDIIYLLDHVNQDWLFGRNRRTWREGIFPATFVAIQVDLDPKTFIGSQFKLSRPSPLSGSLSQLQIVPSTDQESSAGVPVSLGFESKVQQITKGVSVAQHHAPSPPNLQVLTADAAQPGRLETDGASFFHHFSSWSVFDAGILQFACIPFCVNFLVEAKPNWSPI</sequence>
<dbReference type="SMART" id="SM00326">
    <property type="entry name" value="SH3"/>
    <property type="match status" value="1"/>
</dbReference>
<evidence type="ECO:0000256" key="3">
    <source>
        <dbReference type="SAM" id="MobiDB-lite"/>
    </source>
</evidence>
<dbReference type="PROSITE" id="PS50002">
    <property type="entry name" value="SH3"/>
    <property type="match status" value="1"/>
</dbReference>
<keyword evidence="6" id="KW-1185">Reference proteome</keyword>
<reference evidence="5" key="1">
    <citation type="submission" date="2018-11" db="EMBL/GenBank/DDBJ databases">
        <authorList>
            <consortium name="Pathogen Informatics"/>
        </authorList>
    </citation>
    <scope>NUCLEOTIDE SEQUENCE</scope>
</reference>
<dbReference type="Proteomes" id="UP000784294">
    <property type="component" value="Unassembled WGS sequence"/>
</dbReference>
<dbReference type="EMBL" id="CAAALY010006303">
    <property type="protein sequence ID" value="VEL09426.1"/>
    <property type="molecule type" value="Genomic_DNA"/>
</dbReference>
<dbReference type="OrthoDB" id="207120at2759"/>
<dbReference type="CDD" id="cd00174">
    <property type="entry name" value="SH3"/>
    <property type="match status" value="1"/>
</dbReference>
<evidence type="ECO:0000313" key="6">
    <source>
        <dbReference type="Proteomes" id="UP000784294"/>
    </source>
</evidence>
<dbReference type="Pfam" id="PF00018">
    <property type="entry name" value="SH3_1"/>
    <property type="match status" value="1"/>
</dbReference>
<dbReference type="AlphaFoldDB" id="A0A3S4ZEE1"/>
<dbReference type="SUPFAM" id="SSF50044">
    <property type="entry name" value="SH3-domain"/>
    <property type="match status" value="1"/>
</dbReference>
<comment type="caution">
    <text evidence="5">The sequence shown here is derived from an EMBL/GenBank/DDBJ whole genome shotgun (WGS) entry which is preliminary data.</text>
</comment>
<gene>
    <name evidence="5" type="ORF">PXEA_LOCUS2866</name>
</gene>
<protein>
    <recommendedName>
        <fullName evidence="4">SH3 domain-containing protein</fullName>
    </recommendedName>
</protein>
<organism evidence="5 6">
    <name type="scientific">Protopolystoma xenopodis</name>
    <dbReference type="NCBI Taxonomy" id="117903"/>
    <lineage>
        <taxon>Eukaryota</taxon>
        <taxon>Metazoa</taxon>
        <taxon>Spiralia</taxon>
        <taxon>Lophotrochozoa</taxon>
        <taxon>Platyhelminthes</taxon>
        <taxon>Monogenea</taxon>
        <taxon>Polyopisthocotylea</taxon>
        <taxon>Polystomatidea</taxon>
        <taxon>Polystomatidae</taxon>
        <taxon>Protopolystoma</taxon>
    </lineage>
</organism>
<feature type="domain" description="SH3" evidence="4">
    <location>
        <begin position="82"/>
        <end position="143"/>
    </location>
</feature>
<dbReference type="Gene3D" id="2.30.30.40">
    <property type="entry name" value="SH3 Domains"/>
    <property type="match status" value="1"/>
</dbReference>
<feature type="non-terminal residue" evidence="5">
    <location>
        <position position="1"/>
    </location>
</feature>
<name>A0A3S4ZEE1_9PLAT</name>
<proteinExistence type="predicted"/>
<keyword evidence="1 2" id="KW-0728">SH3 domain</keyword>
<evidence type="ECO:0000256" key="1">
    <source>
        <dbReference type="ARBA" id="ARBA00022443"/>
    </source>
</evidence>
<feature type="compositionally biased region" description="Pro residues" evidence="3">
    <location>
        <begin position="10"/>
        <end position="21"/>
    </location>
</feature>
<evidence type="ECO:0000256" key="2">
    <source>
        <dbReference type="PROSITE-ProRule" id="PRU00192"/>
    </source>
</evidence>
<accession>A0A3S4ZEE1</accession>